<evidence type="ECO:0000313" key="3">
    <source>
        <dbReference type="Proteomes" id="UP000322667"/>
    </source>
</evidence>
<protein>
    <submittedName>
        <fullName evidence="2">Uncharacterized protein</fullName>
    </submittedName>
</protein>
<dbReference type="Proteomes" id="UP000322667">
    <property type="component" value="Chromosome D13"/>
</dbReference>
<accession>A0A5D2I050</accession>
<feature type="region of interest" description="Disordered" evidence="1">
    <location>
        <begin position="1"/>
        <end position="21"/>
    </location>
</feature>
<proteinExistence type="predicted"/>
<evidence type="ECO:0000313" key="2">
    <source>
        <dbReference type="EMBL" id="TYH35309.1"/>
    </source>
</evidence>
<gene>
    <name evidence="2" type="ORF">ES332_D13G184300v1</name>
</gene>
<sequence length="83" mass="9393">MFGWGNRYAFPPNSEGPPPKGSLVDCNNIRTRFSSAPIIPIGCNSHSPLQRRLGIPFPFLIFYSIFCPHQLHPLRRFPSILQA</sequence>
<name>A0A5D2I050_GOSTO</name>
<organism evidence="2 3">
    <name type="scientific">Gossypium tomentosum</name>
    <name type="common">Hawaiian cotton</name>
    <name type="synonym">Gossypium sandvicense</name>
    <dbReference type="NCBI Taxonomy" id="34277"/>
    <lineage>
        <taxon>Eukaryota</taxon>
        <taxon>Viridiplantae</taxon>
        <taxon>Streptophyta</taxon>
        <taxon>Embryophyta</taxon>
        <taxon>Tracheophyta</taxon>
        <taxon>Spermatophyta</taxon>
        <taxon>Magnoliopsida</taxon>
        <taxon>eudicotyledons</taxon>
        <taxon>Gunneridae</taxon>
        <taxon>Pentapetalae</taxon>
        <taxon>rosids</taxon>
        <taxon>malvids</taxon>
        <taxon>Malvales</taxon>
        <taxon>Malvaceae</taxon>
        <taxon>Malvoideae</taxon>
        <taxon>Gossypium</taxon>
    </lineage>
</organism>
<evidence type="ECO:0000256" key="1">
    <source>
        <dbReference type="SAM" id="MobiDB-lite"/>
    </source>
</evidence>
<dbReference type="AlphaFoldDB" id="A0A5D2I050"/>
<dbReference type="EMBL" id="CM017635">
    <property type="protein sequence ID" value="TYH35309.1"/>
    <property type="molecule type" value="Genomic_DNA"/>
</dbReference>
<keyword evidence="3" id="KW-1185">Reference proteome</keyword>
<reference evidence="2 3" key="1">
    <citation type="submission" date="2019-07" db="EMBL/GenBank/DDBJ databases">
        <title>WGS assembly of Gossypium tomentosum.</title>
        <authorList>
            <person name="Chen Z.J."/>
            <person name="Sreedasyam A."/>
            <person name="Ando A."/>
            <person name="Song Q."/>
            <person name="De L."/>
            <person name="Hulse-Kemp A."/>
            <person name="Ding M."/>
            <person name="Ye W."/>
            <person name="Kirkbride R."/>
            <person name="Jenkins J."/>
            <person name="Plott C."/>
            <person name="Lovell J."/>
            <person name="Lin Y.-M."/>
            <person name="Vaughn R."/>
            <person name="Liu B."/>
            <person name="Li W."/>
            <person name="Simpson S."/>
            <person name="Scheffler B."/>
            <person name="Saski C."/>
            <person name="Grover C."/>
            <person name="Hu G."/>
            <person name="Conover J."/>
            <person name="Carlson J."/>
            <person name="Shu S."/>
            <person name="Boston L."/>
            <person name="Williams M."/>
            <person name="Peterson D."/>
            <person name="Mcgee K."/>
            <person name="Jones D."/>
            <person name="Wendel J."/>
            <person name="Stelly D."/>
            <person name="Grimwood J."/>
            <person name="Schmutz J."/>
        </authorList>
    </citation>
    <scope>NUCLEOTIDE SEQUENCE [LARGE SCALE GENOMIC DNA]</scope>
    <source>
        <strain evidence="2">7179.01</strain>
    </source>
</reference>